<sequence>MTNSEEADTQEEHTPSLFQQDFLDQLEKDAKGCSDNLMNLMANLQFSLSEISGLTIQHMELYKRSLGVESETIQKSMVDVSNLMARCHQLNETLKPVENMATQIKEMKKQLDLFENQLSRVK</sequence>
<dbReference type="InParanoid" id="A0A2P6NLQ1"/>
<dbReference type="Proteomes" id="UP000241769">
    <property type="component" value="Unassembled WGS sequence"/>
</dbReference>
<reference evidence="2 3" key="1">
    <citation type="journal article" date="2018" name="Genome Biol. Evol.">
        <title>Multiple Roots of Fruiting Body Formation in Amoebozoa.</title>
        <authorList>
            <person name="Hillmann F."/>
            <person name="Forbes G."/>
            <person name="Novohradska S."/>
            <person name="Ferling I."/>
            <person name="Riege K."/>
            <person name="Groth M."/>
            <person name="Westermann M."/>
            <person name="Marz M."/>
            <person name="Spaller T."/>
            <person name="Winckler T."/>
            <person name="Schaap P."/>
            <person name="Glockner G."/>
        </authorList>
    </citation>
    <scope>NUCLEOTIDE SEQUENCE [LARGE SCALE GENOMIC DNA]</scope>
    <source>
        <strain evidence="2 3">Jena</strain>
    </source>
</reference>
<name>A0A2P6NLQ1_9EUKA</name>
<accession>A0A2P6NLQ1</accession>
<evidence type="ECO:0000313" key="3">
    <source>
        <dbReference type="Proteomes" id="UP000241769"/>
    </source>
</evidence>
<comment type="caution">
    <text evidence="2">The sequence shown here is derived from an EMBL/GenBank/DDBJ whole genome shotgun (WGS) entry which is preliminary data.</text>
</comment>
<dbReference type="PANTHER" id="PTHR13440">
    <property type="entry name" value="BLOC-1 RELATED COMPLEX SUBUNIT 6"/>
    <property type="match status" value="1"/>
</dbReference>
<dbReference type="Pfam" id="PF10157">
    <property type="entry name" value="BORCS6"/>
    <property type="match status" value="1"/>
</dbReference>
<proteinExistence type="predicted"/>
<dbReference type="AlphaFoldDB" id="A0A2P6NLQ1"/>
<evidence type="ECO:0000313" key="2">
    <source>
        <dbReference type="EMBL" id="PRP84859.1"/>
    </source>
</evidence>
<gene>
    <name evidence="2" type="ORF">PROFUN_07513</name>
</gene>
<dbReference type="GO" id="GO:0032418">
    <property type="term" value="P:lysosome localization"/>
    <property type="evidence" value="ECO:0007669"/>
    <property type="project" value="TreeGrafter"/>
</dbReference>
<dbReference type="InterPro" id="IPR019314">
    <property type="entry name" value="BORCS6"/>
</dbReference>
<protein>
    <recommendedName>
        <fullName evidence="1">BLOC-1-related complex subunit 6 C-terminal helix domain-containing protein</fullName>
    </recommendedName>
</protein>
<evidence type="ECO:0000259" key="1">
    <source>
        <dbReference type="Pfam" id="PF10157"/>
    </source>
</evidence>
<dbReference type="InterPro" id="IPR046465">
    <property type="entry name" value="BORCS6_C"/>
</dbReference>
<organism evidence="2 3">
    <name type="scientific">Planoprotostelium fungivorum</name>
    <dbReference type="NCBI Taxonomy" id="1890364"/>
    <lineage>
        <taxon>Eukaryota</taxon>
        <taxon>Amoebozoa</taxon>
        <taxon>Evosea</taxon>
        <taxon>Variosea</taxon>
        <taxon>Cavosteliida</taxon>
        <taxon>Cavosteliaceae</taxon>
        <taxon>Planoprotostelium</taxon>
    </lineage>
</organism>
<dbReference type="GO" id="GO:0099078">
    <property type="term" value="C:BORC complex"/>
    <property type="evidence" value="ECO:0007669"/>
    <property type="project" value="TreeGrafter"/>
</dbReference>
<dbReference type="PANTHER" id="PTHR13440:SF7">
    <property type="entry name" value="BLOC-1 RELATED COMPLEX SUBUNIT 6"/>
    <property type="match status" value="1"/>
</dbReference>
<dbReference type="OrthoDB" id="21270at2759"/>
<keyword evidence="3" id="KW-1185">Reference proteome</keyword>
<dbReference type="STRING" id="1890364.A0A2P6NLQ1"/>
<feature type="domain" description="BLOC-1-related complex subunit 6 C-terminal helix" evidence="1">
    <location>
        <begin position="19"/>
        <end position="115"/>
    </location>
</feature>
<dbReference type="EMBL" id="MDYQ01000055">
    <property type="protein sequence ID" value="PRP84859.1"/>
    <property type="molecule type" value="Genomic_DNA"/>
</dbReference>